<feature type="domain" description="RCK N-terminal" evidence="7">
    <location>
        <begin position="1"/>
        <end position="120"/>
    </location>
</feature>
<dbReference type="InterPro" id="IPR036721">
    <property type="entry name" value="RCK_C_sf"/>
</dbReference>
<keyword evidence="6" id="KW-0406">Ion transport</keyword>
<dbReference type="RefSeq" id="WP_131749926.1">
    <property type="nucleotide sequence ID" value="NZ_CAACYI010000001.1"/>
</dbReference>
<dbReference type="NCBIfam" id="NF007039">
    <property type="entry name" value="PRK09496.3-2"/>
    <property type="match status" value="1"/>
</dbReference>
<gene>
    <name evidence="9" type="primary">trkA_2</name>
    <name evidence="9" type="ORF">NCTC13150_01979</name>
</gene>
<dbReference type="InterPro" id="IPR050721">
    <property type="entry name" value="Trk_Ktr_HKT_K-transport"/>
</dbReference>
<dbReference type="PANTHER" id="PTHR43833">
    <property type="entry name" value="POTASSIUM CHANNEL PROTEIN 2-RELATED-RELATED"/>
    <property type="match status" value="1"/>
</dbReference>
<dbReference type="InterPro" id="IPR036291">
    <property type="entry name" value="NAD(P)-bd_dom_sf"/>
</dbReference>
<protein>
    <recommendedName>
        <fullName evidence="1">Trk system potassium uptake protein TrkA</fullName>
    </recommendedName>
</protein>
<dbReference type="GO" id="GO:0005886">
    <property type="term" value="C:plasma membrane"/>
    <property type="evidence" value="ECO:0007669"/>
    <property type="project" value="InterPro"/>
</dbReference>
<evidence type="ECO:0000259" key="8">
    <source>
        <dbReference type="PROSITE" id="PS51202"/>
    </source>
</evidence>
<dbReference type="Proteomes" id="UP000377798">
    <property type="component" value="Unassembled WGS sequence"/>
</dbReference>
<dbReference type="PRINTS" id="PR00335">
    <property type="entry name" value="KUPTAKETRKA"/>
</dbReference>
<dbReference type="Gene3D" id="3.40.50.720">
    <property type="entry name" value="NAD(P)-binding Rossmann-like Domain"/>
    <property type="match status" value="2"/>
</dbReference>
<feature type="domain" description="RCK C-terminal" evidence="8">
    <location>
        <begin position="365"/>
        <end position="446"/>
    </location>
</feature>
<sequence>MKALIVGMGKLGYQLAKAMIDENIDVTVIDKNERVVDDVTNLLDVISVNANALDFKVLREINIGSYELIFAVTKNDEANVILCTMAKKMGCRYAVARVRDPEYYKHLHFIAEELNIDLIINPDAVTAQSVEKYLLKKYLLVSDEFVGGKVRLVEFNIGNDEAFVGKKLMDLEGFDNLLVTAITREGESIIPNGHTTLESNDVILVGGEAHKIEEFDKNHSGVTKTRMVNKVMIIGGGKLGYYLGLLLEKSHVDTTIIELNEQRCLFLKENLPNATIIHGDGTSINLLEEEMISTFDAVVTATGFDETNLLMGLLMKQLGIYKSVAKISRNNYNRILEKMSIDAVFNTNFMTANKILRVLRGKNSLSVNLMLDGKAEFSEVILKPELTIYHKSIKDLNLPEGLLIVALVRGNQVFIPNGDTYLKPYDHVVLFCIHDKLGEMKAIFQVGNTRKTLLNQLLWRKK</sequence>
<feature type="domain" description="RCK C-terminal" evidence="8">
    <location>
        <begin position="140"/>
        <end position="221"/>
    </location>
</feature>
<dbReference type="InterPro" id="IPR006037">
    <property type="entry name" value="RCK_C"/>
</dbReference>
<dbReference type="SUPFAM" id="SSF51735">
    <property type="entry name" value="NAD(P)-binding Rossmann-fold domains"/>
    <property type="match status" value="2"/>
</dbReference>
<evidence type="ECO:0000256" key="2">
    <source>
        <dbReference type="ARBA" id="ARBA00022448"/>
    </source>
</evidence>
<organism evidence="9 10">
    <name type="scientific">Urinicoccus massiliensis</name>
    <dbReference type="NCBI Taxonomy" id="1723382"/>
    <lineage>
        <taxon>Bacteria</taxon>
        <taxon>Bacillati</taxon>
        <taxon>Bacillota</taxon>
        <taxon>Tissierellia</taxon>
        <taxon>Tissierellales</taxon>
        <taxon>Peptoniphilaceae</taxon>
        <taxon>Urinicoccus</taxon>
    </lineage>
</organism>
<dbReference type="SUPFAM" id="SSF116726">
    <property type="entry name" value="TrkA C-terminal domain-like"/>
    <property type="match status" value="2"/>
</dbReference>
<dbReference type="Pfam" id="PF02080">
    <property type="entry name" value="TrkA_C"/>
    <property type="match status" value="2"/>
</dbReference>
<accession>A0A8H2M791</accession>
<dbReference type="PANTHER" id="PTHR43833:SF5">
    <property type="entry name" value="TRK SYSTEM POTASSIUM UPTAKE PROTEIN TRKA"/>
    <property type="match status" value="1"/>
</dbReference>
<dbReference type="AlphaFoldDB" id="A0A8H2M791"/>
<dbReference type="InterPro" id="IPR003148">
    <property type="entry name" value="RCK_N"/>
</dbReference>
<evidence type="ECO:0000256" key="4">
    <source>
        <dbReference type="ARBA" id="ARBA00022958"/>
    </source>
</evidence>
<keyword evidence="4" id="KW-0630">Potassium</keyword>
<keyword evidence="2" id="KW-0813">Transport</keyword>
<dbReference type="NCBIfam" id="NF007041">
    <property type="entry name" value="PRK09496.3-4"/>
    <property type="match status" value="1"/>
</dbReference>
<reference evidence="9 10" key="1">
    <citation type="submission" date="2019-02" db="EMBL/GenBank/DDBJ databases">
        <authorList>
            <consortium name="Pathogen Informatics"/>
        </authorList>
    </citation>
    <scope>NUCLEOTIDE SEQUENCE [LARGE SCALE GENOMIC DNA]</scope>
    <source>
        <strain evidence="9 10">3012STDY7089603</strain>
    </source>
</reference>
<evidence type="ECO:0000313" key="10">
    <source>
        <dbReference type="Proteomes" id="UP000377798"/>
    </source>
</evidence>
<dbReference type="InterPro" id="IPR006036">
    <property type="entry name" value="K_uptake_TrkA"/>
</dbReference>
<dbReference type="Gene3D" id="3.30.70.1450">
    <property type="entry name" value="Regulator of K+ conductance, C-terminal domain"/>
    <property type="match status" value="2"/>
</dbReference>
<evidence type="ECO:0000256" key="6">
    <source>
        <dbReference type="ARBA" id="ARBA00023065"/>
    </source>
</evidence>
<keyword evidence="10" id="KW-1185">Reference proteome</keyword>
<dbReference type="PROSITE" id="PS51201">
    <property type="entry name" value="RCK_N"/>
    <property type="match status" value="2"/>
</dbReference>
<comment type="caution">
    <text evidence="9">The sequence shown here is derived from an EMBL/GenBank/DDBJ whole genome shotgun (WGS) entry which is preliminary data.</text>
</comment>
<name>A0A8H2M791_9FIRM</name>
<evidence type="ECO:0000259" key="7">
    <source>
        <dbReference type="PROSITE" id="PS51201"/>
    </source>
</evidence>
<evidence type="ECO:0000256" key="5">
    <source>
        <dbReference type="ARBA" id="ARBA00023027"/>
    </source>
</evidence>
<dbReference type="EMBL" id="CAACYI010000001">
    <property type="protein sequence ID" value="VFB17386.1"/>
    <property type="molecule type" value="Genomic_DNA"/>
</dbReference>
<feature type="domain" description="RCK N-terminal" evidence="7">
    <location>
        <begin position="228"/>
        <end position="345"/>
    </location>
</feature>
<proteinExistence type="predicted"/>
<evidence type="ECO:0000313" key="9">
    <source>
        <dbReference type="EMBL" id="VFB17386.1"/>
    </source>
</evidence>
<evidence type="ECO:0000256" key="3">
    <source>
        <dbReference type="ARBA" id="ARBA00022538"/>
    </source>
</evidence>
<evidence type="ECO:0000256" key="1">
    <source>
        <dbReference type="ARBA" id="ARBA00017378"/>
    </source>
</evidence>
<dbReference type="Pfam" id="PF02254">
    <property type="entry name" value="TrkA_N"/>
    <property type="match status" value="2"/>
</dbReference>
<keyword evidence="5" id="KW-0520">NAD</keyword>
<dbReference type="PROSITE" id="PS51202">
    <property type="entry name" value="RCK_C"/>
    <property type="match status" value="2"/>
</dbReference>
<keyword evidence="3" id="KW-0633">Potassium transport</keyword>
<dbReference type="GO" id="GO:0015079">
    <property type="term" value="F:potassium ion transmembrane transporter activity"/>
    <property type="evidence" value="ECO:0007669"/>
    <property type="project" value="InterPro"/>
</dbReference>